<name>A0ABP9DBK0_9ACTN</name>
<keyword evidence="2" id="KW-1185">Reference proteome</keyword>
<organism evidence="1 2">
    <name type="scientific">Kitasatospora terrestris</name>
    <dbReference type="NCBI Taxonomy" id="258051"/>
    <lineage>
        <taxon>Bacteria</taxon>
        <taxon>Bacillati</taxon>
        <taxon>Actinomycetota</taxon>
        <taxon>Actinomycetes</taxon>
        <taxon>Kitasatosporales</taxon>
        <taxon>Streptomycetaceae</taxon>
        <taxon>Kitasatospora</taxon>
    </lineage>
</organism>
<evidence type="ECO:0000313" key="2">
    <source>
        <dbReference type="Proteomes" id="UP001501752"/>
    </source>
</evidence>
<gene>
    <name evidence="1" type="ORF">GCM10023235_09720</name>
</gene>
<dbReference type="EMBL" id="BAABIS010000001">
    <property type="protein sequence ID" value="GAA4836826.1"/>
    <property type="molecule type" value="Genomic_DNA"/>
</dbReference>
<reference evidence="2" key="1">
    <citation type="journal article" date="2019" name="Int. J. Syst. Evol. Microbiol.">
        <title>The Global Catalogue of Microorganisms (GCM) 10K type strain sequencing project: providing services to taxonomists for standard genome sequencing and annotation.</title>
        <authorList>
            <consortium name="The Broad Institute Genomics Platform"/>
            <consortium name="The Broad Institute Genome Sequencing Center for Infectious Disease"/>
            <person name="Wu L."/>
            <person name="Ma J."/>
        </authorList>
    </citation>
    <scope>NUCLEOTIDE SEQUENCE [LARGE SCALE GENOMIC DNA]</scope>
    <source>
        <strain evidence="2">JCM 13006</strain>
    </source>
</reference>
<comment type="caution">
    <text evidence="1">The sequence shown here is derived from an EMBL/GenBank/DDBJ whole genome shotgun (WGS) entry which is preliminary data.</text>
</comment>
<dbReference type="RefSeq" id="WP_345695506.1">
    <property type="nucleotide sequence ID" value="NZ_BAABIS010000001.1"/>
</dbReference>
<sequence>MLDRVYEDFLPDEAQLRAAHAALGLAVPAEIEHRDEGRRLAALSAHLQRAMTSSTYNVVNCMGPDAVGSARRAGAVMPHGWPLPEDNWRAARVEMTFTRSRFTRLIHTDEDAGPAGDRAAGRVPWTDPREEDVELEAHAVGAEAALDVATDLVDLRLDPGNPELVAAALHTLTEHLGTLASVHRALLAHHGRTVTNRPG</sequence>
<evidence type="ECO:0000313" key="1">
    <source>
        <dbReference type="EMBL" id="GAA4836826.1"/>
    </source>
</evidence>
<accession>A0ABP9DBK0</accession>
<proteinExistence type="predicted"/>
<protein>
    <submittedName>
        <fullName evidence="1">Uncharacterized protein</fullName>
    </submittedName>
</protein>
<dbReference type="Proteomes" id="UP001501752">
    <property type="component" value="Unassembled WGS sequence"/>
</dbReference>